<keyword evidence="2" id="KW-0479">Metal-binding</keyword>
<evidence type="ECO:0000256" key="6">
    <source>
        <dbReference type="ARBA" id="ARBA00023163"/>
    </source>
</evidence>
<keyword evidence="5" id="KW-0238">DNA-binding</keyword>
<feature type="compositionally biased region" description="Basic residues" evidence="8">
    <location>
        <begin position="16"/>
        <end position="25"/>
    </location>
</feature>
<comment type="subcellular location">
    <subcellularLocation>
        <location evidence="1">Nucleus</location>
    </subcellularLocation>
</comment>
<dbReference type="PANTHER" id="PTHR47782:SF1">
    <property type="entry name" value="PYRIMIDINE PATHWAY REGULATORY PROTEIN 1"/>
    <property type="match status" value="1"/>
</dbReference>
<dbReference type="EMBL" id="JBAWTH010000036">
    <property type="protein sequence ID" value="KAL2284526.1"/>
    <property type="molecule type" value="Genomic_DNA"/>
</dbReference>
<comment type="caution">
    <text evidence="10">The sequence shown here is derived from an EMBL/GenBank/DDBJ whole genome shotgun (WGS) entry which is preliminary data.</text>
</comment>
<evidence type="ECO:0000256" key="1">
    <source>
        <dbReference type="ARBA" id="ARBA00004123"/>
    </source>
</evidence>
<evidence type="ECO:0000256" key="3">
    <source>
        <dbReference type="ARBA" id="ARBA00022833"/>
    </source>
</evidence>
<keyword evidence="4" id="KW-0805">Transcription regulation</keyword>
<dbReference type="Proteomes" id="UP001600888">
    <property type="component" value="Unassembled WGS sequence"/>
</dbReference>
<organism evidence="10 11">
    <name type="scientific">Diaporthe vaccinii</name>
    <dbReference type="NCBI Taxonomy" id="105482"/>
    <lineage>
        <taxon>Eukaryota</taxon>
        <taxon>Fungi</taxon>
        <taxon>Dikarya</taxon>
        <taxon>Ascomycota</taxon>
        <taxon>Pezizomycotina</taxon>
        <taxon>Sordariomycetes</taxon>
        <taxon>Sordariomycetidae</taxon>
        <taxon>Diaporthales</taxon>
        <taxon>Diaporthaceae</taxon>
        <taxon>Diaporthe</taxon>
        <taxon>Diaporthe eres species complex</taxon>
    </lineage>
</organism>
<dbReference type="PANTHER" id="PTHR47782">
    <property type="entry name" value="ZN(II)2CYS6 TRANSCRIPTION FACTOR (EUROFUNG)-RELATED"/>
    <property type="match status" value="1"/>
</dbReference>
<evidence type="ECO:0000313" key="11">
    <source>
        <dbReference type="Proteomes" id="UP001600888"/>
    </source>
</evidence>
<dbReference type="CDD" id="cd00067">
    <property type="entry name" value="GAL4"/>
    <property type="match status" value="1"/>
</dbReference>
<keyword evidence="7" id="KW-0539">Nucleus</keyword>
<proteinExistence type="predicted"/>
<evidence type="ECO:0000256" key="8">
    <source>
        <dbReference type="SAM" id="MobiDB-lite"/>
    </source>
</evidence>
<feature type="domain" description="Zn(2)-C6 fungal-type" evidence="9">
    <location>
        <begin position="31"/>
        <end position="59"/>
    </location>
</feature>
<keyword evidence="6" id="KW-0804">Transcription</keyword>
<reference evidence="10 11" key="1">
    <citation type="submission" date="2024-03" db="EMBL/GenBank/DDBJ databases">
        <title>A high-quality draft genome sequence of Diaporthe vaccinii, a causative agent of upright dieback and viscid rot disease in cranberry plants.</title>
        <authorList>
            <person name="Sarrasin M."/>
            <person name="Lang B.F."/>
            <person name="Burger G."/>
        </authorList>
    </citation>
    <scope>NUCLEOTIDE SEQUENCE [LARGE SCALE GENOMIC DNA]</scope>
    <source>
        <strain evidence="10 11">IS7</strain>
    </source>
</reference>
<keyword evidence="11" id="KW-1185">Reference proteome</keyword>
<name>A0ABR4EQ06_9PEZI</name>
<evidence type="ECO:0000256" key="2">
    <source>
        <dbReference type="ARBA" id="ARBA00022723"/>
    </source>
</evidence>
<evidence type="ECO:0000313" key="10">
    <source>
        <dbReference type="EMBL" id="KAL2284526.1"/>
    </source>
</evidence>
<dbReference type="InterPro" id="IPR001138">
    <property type="entry name" value="Zn2Cys6_DnaBD"/>
</dbReference>
<feature type="region of interest" description="Disordered" evidence="8">
    <location>
        <begin position="1"/>
        <end position="28"/>
    </location>
</feature>
<sequence>MDGDGHVPAPTPPGRRPQRPQKTRPRVGATCARCQKGKIRCDALVPACSPYQKASVECIGAGTSREIPRGYVNGLETRVKWLESLLREKVPGITLDSPNDGTAGLPSPDQGNSETQGSLRNISEQIGLLSIASGTDLRYVGPSSGLFFTRYVLAGLAKQVRIEKPIADASDRRAEVPADLLVVQPKDLPSDQRQAR</sequence>
<dbReference type="CDD" id="cd14653">
    <property type="entry name" value="ZIP_Gal4p-like"/>
    <property type="match status" value="1"/>
</dbReference>
<evidence type="ECO:0000259" key="9">
    <source>
        <dbReference type="Pfam" id="PF00172"/>
    </source>
</evidence>
<dbReference type="SUPFAM" id="SSF57701">
    <property type="entry name" value="Zn2/Cys6 DNA-binding domain"/>
    <property type="match status" value="1"/>
</dbReference>
<gene>
    <name evidence="10" type="ORF">FJTKL_08898</name>
</gene>
<evidence type="ECO:0000256" key="4">
    <source>
        <dbReference type="ARBA" id="ARBA00023015"/>
    </source>
</evidence>
<keyword evidence="3" id="KW-0862">Zinc</keyword>
<protein>
    <recommendedName>
        <fullName evidence="9">Zn(2)-C6 fungal-type domain-containing protein</fullName>
    </recommendedName>
</protein>
<dbReference type="Pfam" id="PF00172">
    <property type="entry name" value="Zn_clus"/>
    <property type="match status" value="1"/>
</dbReference>
<evidence type="ECO:0000256" key="5">
    <source>
        <dbReference type="ARBA" id="ARBA00023125"/>
    </source>
</evidence>
<feature type="region of interest" description="Disordered" evidence="8">
    <location>
        <begin position="92"/>
        <end position="117"/>
    </location>
</feature>
<evidence type="ECO:0000256" key="7">
    <source>
        <dbReference type="ARBA" id="ARBA00023242"/>
    </source>
</evidence>
<dbReference type="InterPro" id="IPR036864">
    <property type="entry name" value="Zn2-C6_fun-type_DNA-bd_sf"/>
</dbReference>
<dbReference type="InterPro" id="IPR052202">
    <property type="entry name" value="Yeast_MetPath_Reg"/>
</dbReference>
<dbReference type="Gene3D" id="4.10.240.10">
    <property type="entry name" value="Zn(2)-C6 fungal-type DNA-binding domain"/>
    <property type="match status" value="1"/>
</dbReference>
<accession>A0ABR4EQ06</accession>